<keyword evidence="2" id="KW-0547">Nucleotide-binding</keyword>
<keyword evidence="4 8" id="KW-0067">ATP-binding</keyword>
<dbReference type="GO" id="GO:0017004">
    <property type="term" value="P:cytochrome complex assembly"/>
    <property type="evidence" value="ECO:0007669"/>
    <property type="project" value="UniProtKB-KW"/>
</dbReference>
<dbReference type="KEGG" id="sflv:IC614_08500"/>
<dbReference type="SUPFAM" id="SSF52540">
    <property type="entry name" value="P-loop containing nucleoside triphosphate hydrolases"/>
    <property type="match status" value="1"/>
</dbReference>
<dbReference type="Gene3D" id="3.40.50.300">
    <property type="entry name" value="P-loop containing nucleotide triphosphate hydrolases"/>
    <property type="match status" value="1"/>
</dbReference>
<keyword evidence="1" id="KW-0813">Transport</keyword>
<keyword evidence="3" id="KW-0201">Cytochrome c-type biogenesis</keyword>
<dbReference type="InterPro" id="IPR003439">
    <property type="entry name" value="ABC_transporter-like_ATP-bd"/>
</dbReference>
<evidence type="ECO:0000256" key="6">
    <source>
        <dbReference type="ARBA" id="ARBA00023136"/>
    </source>
</evidence>
<dbReference type="SMART" id="SM00382">
    <property type="entry name" value="AAA"/>
    <property type="match status" value="1"/>
</dbReference>
<name>A0A7T2LN75_9SPHN</name>
<dbReference type="GO" id="GO:0016887">
    <property type="term" value="F:ATP hydrolysis activity"/>
    <property type="evidence" value="ECO:0007669"/>
    <property type="project" value="InterPro"/>
</dbReference>
<feature type="domain" description="ABC transporter" evidence="7">
    <location>
        <begin position="4"/>
        <end position="186"/>
    </location>
</feature>
<sequence>MPLITLWDVACRRGGRLLFEGLNLRLYEGAVTELRGPNGIGKSSLLRIVAGLLPAYAGLVERRAAVALADDAVALDMRQPLGRALGFWAGLDGGDADAAMAAMGIGHLASVPVAWLSTGQRKRASVARVIASGAPVWLLDEPLNGLDQDGAARLAAAIVAHAANGGTILAASHQPLPLTGASLLDLGA</sequence>
<keyword evidence="6" id="KW-0472">Membrane</keyword>
<reference evidence="8 9" key="1">
    <citation type="submission" date="2020-11" db="EMBL/GenBank/DDBJ databases">
        <title>Genome seq and assembly of Sphingosinicella sp.</title>
        <authorList>
            <person name="Chhetri G."/>
        </authorList>
    </citation>
    <scope>NUCLEOTIDE SEQUENCE [LARGE SCALE GENOMIC DNA]</scope>
    <source>
        <strain evidence="8 9">UDD2</strain>
    </source>
</reference>
<protein>
    <submittedName>
        <fullName evidence="8">Heme ABC exporter ATP-binding protein CcmA</fullName>
    </submittedName>
</protein>
<evidence type="ECO:0000256" key="2">
    <source>
        <dbReference type="ARBA" id="ARBA00022741"/>
    </source>
</evidence>
<evidence type="ECO:0000259" key="7">
    <source>
        <dbReference type="PROSITE" id="PS50893"/>
    </source>
</evidence>
<evidence type="ECO:0000256" key="1">
    <source>
        <dbReference type="ARBA" id="ARBA00022448"/>
    </source>
</evidence>
<accession>A0A7T2LN75</accession>
<evidence type="ECO:0000313" key="8">
    <source>
        <dbReference type="EMBL" id="QPQ56305.1"/>
    </source>
</evidence>
<gene>
    <name evidence="8" type="primary">ccmA</name>
    <name evidence="8" type="ORF">IC614_08500</name>
</gene>
<dbReference type="InterPro" id="IPR005895">
    <property type="entry name" value="ABC_transptr_haem_export_CcmA"/>
</dbReference>
<evidence type="ECO:0000313" key="9">
    <source>
        <dbReference type="Proteomes" id="UP000594873"/>
    </source>
</evidence>
<evidence type="ECO:0000256" key="5">
    <source>
        <dbReference type="ARBA" id="ARBA00022967"/>
    </source>
</evidence>
<dbReference type="GO" id="GO:0005524">
    <property type="term" value="F:ATP binding"/>
    <property type="evidence" value="ECO:0007669"/>
    <property type="project" value="UniProtKB-KW"/>
</dbReference>
<evidence type="ECO:0000256" key="4">
    <source>
        <dbReference type="ARBA" id="ARBA00022840"/>
    </source>
</evidence>
<keyword evidence="5" id="KW-1278">Translocase</keyword>
<dbReference type="GO" id="GO:0022857">
    <property type="term" value="F:transmembrane transporter activity"/>
    <property type="evidence" value="ECO:0007669"/>
    <property type="project" value="InterPro"/>
</dbReference>
<dbReference type="EMBL" id="CP065592">
    <property type="protein sequence ID" value="QPQ56305.1"/>
    <property type="molecule type" value="Genomic_DNA"/>
</dbReference>
<dbReference type="InterPro" id="IPR027417">
    <property type="entry name" value="P-loop_NTPase"/>
</dbReference>
<dbReference type="PANTHER" id="PTHR43499">
    <property type="entry name" value="ABC TRANSPORTER I FAMILY MEMBER 1"/>
    <property type="match status" value="1"/>
</dbReference>
<dbReference type="AlphaFoldDB" id="A0A7T2LN75"/>
<dbReference type="InterPro" id="IPR003593">
    <property type="entry name" value="AAA+_ATPase"/>
</dbReference>
<dbReference type="PANTHER" id="PTHR43499:SF1">
    <property type="entry name" value="ABC TRANSPORTER I FAMILY MEMBER 1"/>
    <property type="match status" value="1"/>
</dbReference>
<organism evidence="8 9">
    <name type="scientific">Allosphingosinicella flava</name>
    <dbReference type="NCBI Taxonomy" id="2771430"/>
    <lineage>
        <taxon>Bacteria</taxon>
        <taxon>Pseudomonadati</taxon>
        <taxon>Pseudomonadota</taxon>
        <taxon>Alphaproteobacteria</taxon>
        <taxon>Sphingomonadales</taxon>
        <taxon>Sphingomonadaceae</taxon>
        <taxon>Allosphingosinicella</taxon>
    </lineage>
</organism>
<keyword evidence="9" id="KW-1185">Reference proteome</keyword>
<dbReference type="PROSITE" id="PS50893">
    <property type="entry name" value="ABC_TRANSPORTER_2"/>
    <property type="match status" value="1"/>
</dbReference>
<dbReference type="NCBIfam" id="TIGR01189">
    <property type="entry name" value="ccmA"/>
    <property type="match status" value="1"/>
</dbReference>
<dbReference type="Proteomes" id="UP000594873">
    <property type="component" value="Chromosome"/>
</dbReference>
<proteinExistence type="predicted"/>
<dbReference type="Pfam" id="PF00005">
    <property type="entry name" value="ABC_tran"/>
    <property type="match status" value="1"/>
</dbReference>
<evidence type="ECO:0000256" key="3">
    <source>
        <dbReference type="ARBA" id="ARBA00022748"/>
    </source>
</evidence>